<evidence type="ECO:0000256" key="1">
    <source>
        <dbReference type="SAM" id="SignalP"/>
    </source>
</evidence>
<proteinExistence type="predicted"/>
<dbReference type="Proteomes" id="UP000242791">
    <property type="component" value="Unassembled WGS sequence"/>
</dbReference>
<dbReference type="EMBL" id="LGTZ01000126">
    <property type="protein sequence ID" value="OJD27216.1"/>
    <property type="molecule type" value="Genomic_DNA"/>
</dbReference>
<reference evidence="2 3" key="1">
    <citation type="submission" date="2015-08" db="EMBL/GenBank/DDBJ databases">
        <title>Emmonsia species relationships and genome sequence.</title>
        <authorList>
            <person name="Cuomo C.A."/>
            <person name="Schwartz I.S."/>
            <person name="Kenyon C."/>
            <person name="De Hoog G.S."/>
            <person name="Govender N.P."/>
            <person name="Botha A."/>
            <person name="Moreno L."/>
            <person name="De Vries M."/>
            <person name="Munoz J.F."/>
            <person name="Stielow J.B."/>
        </authorList>
    </citation>
    <scope>NUCLEOTIDE SEQUENCE [LARGE SCALE GENOMIC DNA]</scope>
    <source>
        <strain evidence="2 3">EI222</strain>
    </source>
</reference>
<keyword evidence="3" id="KW-1185">Reference proteome</keyword>
<feature type="non-terminal residue" evidence="2">
    <location>
        <position position="77"/>
    </location>
</feature>
<organism evidence="2 3">
    <name type="scientific">Blastomyces percursus</name>
    <dbReference type="NCBI Taxonomy" id="1658174"/>
    <lineage>
        <taxon>Eukaryota</taxon>
        <taxon>Fungi</taxon>
        <taxon>Dikarya</taxon>
        <taxon>Ascomycota</taxon>
        <taxon>Pezizomycotina</taxon>
        <taxon>Eurotiomycetes</taxon>
        <taxon>Eurotiomycetidae</taxon>
        <taxon>Onygenales</taxon>
        <taxon>Ajellomycetaceae</taxon>
        <taxon>Blastomyces</taxon>
    </lineage>
</organism>
<dbReference type="VEuPathDB" id="FungiDB:ACJ73_01400"/>
<evidence type="ECO:0000313" key="3">
    <source>
        <dbReference type="Proteomes" id="UP000242791"/>
    </source>
</evidence>
<gene>
    <name evidence="2" type="ORF">ACJ73_01400</name>
</gene>
<accession>A0A1J9QFF5</accession>
<comment type="caution">
    <text evidence="2">The sequence shown here is derived from an EMBL/GenBank/DDBJ whole genome shotgun (WGS) entry which is preliminary data.</text>
</comment>
<protein>
    <submittedName>
        <fullName evidence="2">Uncharacterized protein</fullName>
    </submittedName>
</protein>
<feature type="chain" id="PRO_5012023889" evidence="1">
    <location>
        <begin position="19"/>
        <end position="77"/>
    </location>
</feature>
<evidence type="ECO:0000313" key="2">
    <source>
        <dbReference type="EMBL" id="OJD27216.1"/>
    </source>
</evidence>
<name>A0A1J9QFF5_9EURO</name>
<keyword evidence="1" id="KW-0732">Signal</keyword>
<dbReference type="AlphaFoldDB" id="A0A1J9QFF5"/>
<feature type="non-terminal residue" evidence="2">
    <location>
        <position position="1"/>
    </location>
</feature>
<sequence length="77" mass="8853">PHCFKILFNLNILSLLRASTSQTNERSLAQLLSRPKSSKLGIREPRHWGINLDIRVLYPSPTALGTPHNILRYKMCR</sequence>
<feature type="signal peptide" evidence="1">
    <location>
        <begin position="1"/>
        <end position="18"/>
    </location>
</feature>